<protein>
    <recommendedName>
        <fullName evidence="2">Mycothiol-dependent maleylpyruvate isomerase metal-binding domain-containing protein</fullName>
    </recommendedName>
</protein>
<dbReference type="GO" id="GO:0046872">
    <property type="term" value="F:metal ion binding"/>
    <property type="evidence" value="ECO:0007669"/>
    <property type="project" value="InterPro"/>
</dbReference>
<feature type="domain" description="Mycothiol-dependent maleylpyruvate isomerase metal-binding" evidence="2">
    <location>
        <begin position="23"/>
        <end position="105"/>
    </location>
</feature>
<sequence length="136" mass="13997">MSDRPRDSADMAVLIADVAFPGERFVSALSALADADIHTSSALPAWPRGHVASHVARSADAYVRPLTAARTGSRRFPRADATLDGPCRPCCSEMTVRPDRPGPAAGAGEPGSCSPTGPAGTSRRSESLSGGRLATP</sequence>
<evidence type="ECO:0000259" key="2">
    <source>
        <dbReference type="Pfam" id="PF11716"/>
    </source>
</evidence>
<dbReference type="Pfam" id="PF11716">
    <property type="entry name" value="MDMPI_N"/>
    <property type="match status" value="1"/>
</dbReference>
<reference evidence="3" key="2">
    <citation type="submission" date="2024-07" db="EMBL/GenBank/DDBJ databases">
        <title>Streptomyces haneummycinica sp. nov., a new antibiotic-producing actinobacterium isolated from marine sediment.</title>
        <authorList>
            <person name="Uemura M."/>
            <person name="Hamada M."/>
            <person name="Hirano S."/>
            <person name="Kobayashi K."/>
            <person name="Ohshiro T."/>
            <person name="Kobayashi T."/>
            <person name="Terahara T."/>
        </authorList>
    </citation>
    <scope>NUCLEOTIDE SEQUENCE</scope>
    <source>
        <strain evidence="3">KM77-8</strain>
    </source>
</reference>
<gene>
    <name evidence="3" type="ORF">SHKM778_46190</name>
</gene>
<organism evidence="3">
    <name type="scientific">Streptomyces haneummycinicus</name>
    <dbReference type="NCBI Taxonomy" id="3074435"/>
    <lineage>
        <taxon>Bacteria</taxon>
        <taxon>Bacillati</taxon>
        <taxon>Actinomycetota</taxon>
        <taxon>Actinomycetes</taxon>
        <taxon>Kitasatosporales</taxon>
        <taxon>Streptomycetaceae</taxon>
        <taxon>Streptomyces</taxon>
    </lineage>
</organism>
<proteinExistence type="predicted"/>
<dbReference type="Gene3D" id="1.20.120.450">
    <property type="entry name" value="dinb family like domain"/>
    <property type="match status" value="1"/>
</dbReference>
<reference evidence="3" key="1">
    <citation type="submission" date="2024-06" db="EMBL/GenBank/DDBJ databases">
        <authorList>
            <consortium name="consrtm"/>
            <person name="Uemura M."/>
            <person name="Terahara T."/>
        </authorList>
    </citation>
    <scope>NUCLEOTIDE SEQUENCE</scope>
    <source>
        <strain evidence="3">KM77-8</strain>
    </source>
</reference>
<feature type="compositionally biased region" description="Low complexity" evidence="1">
    <location>
        <begin position="127"/>
        <end position="136"/>
    </location>
</feature>
<feature type="region of interest" description="Disordered" evidence="1">
    <location>
        <begin position="73"/>
        <end position="136"/>
    </location>
</feature>
<name>A0AAT9HLM5_9ACTN</name>
<dbReference type="InterPro" id="IPR024344">
    <property type="entry name" value="MDMPI_metal-binding"/>
</dbReference>
<accession>A0AAT9HLM5</accession>
<dbReference type="AlphaFoldDB" id="A0AAT9HLM5"/>
<evidence type="ECO:0000313" key="3">
    <source>
        <dbReference type="EMBL" id="BFO18231.1"/>
    </source>
</evidence>
<evidence type="ECO:0000256" key="1">
    <source>
        <dbReference type="SAM" id="MobiDB-lite"/>
    </source>
</evidence>
<dbReference type="InterPro" id="IPR034660">
    <property type="entry name" value="DinB/YfiT-like"/>
</dbReference>
<dbReference type="SUPFAM" id="SSF109854">
    <property type="entry name" value="DinB/YfiT-like putative metalloenzymes"/>
    <property type="match status" value="1"/>
</dbReference>
<dbReference type="EMBL" id="AP035768">
    <property type="protein sequence ID" value="BFO18231.1"/>
    <property type="molecule type" value="Genomic_DNA"/>
</dbReference>
<feature type="compositionally biased region" description="Low complexity" evidence="1">
    <location>
        <begin position="102"/>
        <end position="111"/>
    </location>
</feature>